<evidence type="ECO:0000256" key="4">
    <source>
        <dbReference type="ARBA" id="ARBA00022692"/>
    </source>
</evidence>
<dbReference type="KEGG" id="afs:AFR_19695"/>
<dbReference type="OrthoDB" id="9774600at2"/>
<keyword evidence="3" id="KW-0808">Transferase</keyword>
<evidence type="ECO:0008006" key="11">
    <source>
        <dbReference type="Google" id="ProtNLM"/>
    </source>
</evidence>
<evidence type="ECO:0000256" key="2">
    <source>
        <dbReference type="ARBA" id="ARBA00022475"/>
    </source>
</evidence>
<dbReference type="HOGENOM" id="CLU_034641_2_0_11"/>
<evidence type="ECO:0000256" key="1">
    <source>
        <dbReference type="ARBA" id="ARBA00004651"/>
    </source>
</evidence>
<feature type="transmembrane region" description="Helical" evidence="8">
    <location>
        <begin position="153"/>
        <end position="176"/>
    </location>
</feature>
<dbReference type="GO" id="GO:0005886">
    <property type="term" value="C:plasma membrane"/>
    <property type="evidence" value="ECO:0007669"/>
    <property type="project" value="UniProtKB-SubCell"/>
</dbReference>
<evidence type="ECO:0000256" key="5">
    <source>
        <dbReference type="ARBA" id="ARBA00022989"/>
    </source>
</evidence>
<dbReference type="Proteomes" id="UP000017746">
    <property type="component" value="Chromosome"/>
</dbReference>
<sequence>MRTRITTVVVATIAVAVFLVTVPAFRHFFDLGVYRGAVRFWLVDGRDLYDFDYRGTGYGFTYPPFAALVLSPLALTAWPVAVAASLLVNAGAVVLLVRWFRRGDPWMWAALAFLAVLVFEPARDTFSFGQVNLVLLVLVLADLRALERGSRWAGVATGLATAIKLTPAVFIGYLLVTRRFRAAAIATGTTTVATGLAVLVAPDSSWRFWTGAMWDTDRVGQLAYVSNQSLRGVVARLDGDSVWWLAAVAVTLVCWLLRVRRADLRAGFALTGALACLISPVTWVHHLVWLLPALFLLFDRGRRAVAVVLWCVLSSSVVWLWWAGAEGLLAFAGANTYVWITAGLLLGLPLAPGPELSTASAPSSEGVTTIAE</sequence>
<dbReference type="GO" id="GO:0016758">
    <property type="term" value="F:hexosyltransferase activity"/>
    <property type="evidence" value="ECO:0007669"/>
    <property type="project" value="InterPro"/>
</dbReference>
<evidence type="ECO:0000256" key="7">
    <source>
        <dbReference type="ARBA" id="ARBA00024033"/>
    </source>
</evidence>
<gene>
    <name evidence="9" type="ORF">AFR_19695</name>
</gene>
<feature type="transmembrane region" description="Helical" evidence="8">
    <location>
        <begin position="182"/>
        <end position="201"/>
    </location>
</feature>
<dbReference type="Pfam" id="PF09594">
    <property type="entry name" value="GT87"/>
    <property type="match status" value="1"/>
</dbReference>
<keyword evidence="6 8" id="KW-0472">Membrane</keyword>
<reference evidence="9 10" key="1">
    <citation type="journal article" date="2014" name="J. Biotechnol.">
        <title>Complete genome sequence of the actinobacterium Actinoplanes friuliensis HAG 010964, producer of the lipopeptide antibiotic friulimycin.</title>
        <authorList>
            <person name="Ruckert C."/>
            <person name="Szczepanowski R."/>
            <person name="Albersmeier A."/>
            <person name="Goesmann A."/>
            <person name="Fischer N."/>
            <person name="Steinkamper A."/>
            <person name="Puhler A."/>
            <person name="Biener R."/>
            <person name="Schwartz D."/>
            <person name="Kalinowski J."/>
        </authorList>
    </citation>
    <scope>NUCLEOTIDE SEQUENCE [LARGE SCALE GENOMIC DNA]</scope>
    <source>
        <strain evidence="9 10">DSM 7358</strain>
    </source>
</reference>
<comment type="similarity">
    <text evidence="7">Belongs to the glycosyltransferase 87 family.</text>
</comment>
<proteinExistence type="inferred from homology"/>
<evidence type="ECO:0000313" key="9">
    <source>
        <dbReference type="EMBL" id="AGZ42211.1"/>
    </source>
</evidence>
<dbReference type="InterPro" id="IPR018584">
    <property type="entry name" value="GT87"/>
</dbReference>
<accession>U5W2S3</accession>
<name>U5W2S3_9ACTN</name>
<dbReference type="EMBL" id="CP006272">
    <property type="protein sequence ID" value="AGZ42211.1"/>
    <property type="molecule type" value="Genomic_DNA"/>
</dbReference>
<dbReference type="RefSeq" id="WP_023362583.1">
    <property type="nucleotide sequence ID" value="NC_022657.1"/>
</dbReference>
<feature type="transmembrane region" description="Helical" evidence="8">
    <location>
        <begin position="106"/>
        <end position="122"/>
    </location>
</feature>
<keyword evidence="2" id="KW-1003">Cell membrane</keyword>
<evidence type="ECO:0000313" key="10">
    <source>
        <dbReference type="Proteomes" id="UP000017746"/>
    </source>
</evidence>
<feature type="transmembrane region" description="Helical" evidence="8">
    <location>
        <begin position="270"/>
        <end position="297"/>
    </location>
</feature>
<dbReference type="STRING" id="1246995.AFR_19695"/>
<evidence type="ECO:0000256" key="6">
    <source>
        <dbReference type="ARBA" id="ARBA00023136"/>
    </source>
</evidence>
<protein>
    <recommendedName>
        <fullName evidence="11">Alpha-1,2-mannosyltransferase</fullName>
    </recommendedName>
</protein>
<dbReference type="PATRIC" id="fig|1246995.3.peg.3997"/>
<feature type="transmembrane region" description="Helical" evidence="8">
    <location>
        <begin position="328"/>
        <end position="348"/>
    </location>
</feature>
<feature type="transmembrane region" description="Helical" evidence="8">
    <location>
        <begin position="77"/>
        <end position="99"/>
    </location>
</feature>
<dbReference type="eggNOG" id="COG3170">
    <property type="taxonomic scope" value="Bacteria"/>
</dbReference>
<feature type="transmembrane region" description="Helical" evidence="8">
    <location>
        <begin position="241"/>
        <end position="258"/>
    </location>
</feature>
<dbReference type="AlphaFoldDB" id="U5W2S3"/>
<evidence type="ECO:0000256" key="3">
    <source>
        <dbReference type="ARBA" id="ARBA00022679"/>
    </source>
</evidence>
<comment type="subcellular location">
    <subcellularLocation>
        <location evidence="1">Cell membrane</location>
        <topology evidence="1">Multi-pass membrane protein</topology>
    </subcellularLocation>
</comment>
<keyword evidence="5 8" id="KW-1133">Transmembrane helix</keyword>
<feature type="transmembrane region" description="Helical" evidence="8">
    <location>
        <begin position="304"/>
        <end position="322"/>
    </location>
</feature>
<evidence type="ECO:0000256" key="8">
    <source>
        <dbReference type="SAM" id="Phobius"/>
    </source>
</evidence>
<feature type="transmembrane region" description="Helical" evidence="8">
    <location>
        <begin position="7"/>
        <end position="25"/>
    </location>
</feature>
<keyword evidence="10" id="KW-1185">Reference proteome</keyword>
<organism evidence="9 10">
    <name type="scientific">Actinoplanes friuliensis DSM 7358</name>
    <dbReference type="NCBI Taxonomy" id="1246995"/>
    <lineage>
        <taxon>Bacteria</taxon>
        <taxon>Bacillati</taxon>
        <taxon>Actinomycetota</taxon>
        <taxon>Actinomycetes</taxon>
        <taxon>Micromonosporales</taxon>
        <taxon>Micromonosporaceae</taxon>
        <taxon>Actinoplanes</taxon>
    </lineage>
</organism>
<keyword evidence="4 8" id="KW-0812">Transmembrane</keyword>